<comment type="caution">
    <text evidence="11">The sequence shown here is derived from an EMBL/GenBank/DDBJ whole genome shotgun (WGS) entry which is preliminary data.</text>
</comment>
<dbReference type="HOGENOM" id="CLU_001197_1_0_1"/>
<dbReference type="STRING" id="1182545.A0A072Q6D7"/>
<evidence type="ECO:0000256" key="7">
    <source>
        <dbReference type="SAM" id="MobiDB-lite"/>
    </source>
</evidence>
<dbReference type="Proteomes" id="UP000027920">
    <property type="component" value="Unassembled WGS sequence"/>
</dbReference>
<keyword evidence="5" id="KW-0472">Membrane</keyword>
<keyword evidence="2" id="KW-0813">Transport</keyword>
<proteinExistence type="inferred from homology"/>
<feature type="region of interest" description="Disordered" evidence="7">
    <location>
        <begin position="321"/>
        <end position="346"/>
    </location>
</feature>
<dbReference type="InterPro" id="IPR016024">
    <property type="entry name" value="ARM-type_fold"/>
</dbReference>
<dbReference type="InterPro" id="IPR056458">
    <property type="entry name" value="TPR_DOP1_M"/>
</dbReference>
<dbReference type="OrthoDB" id="297643at2759"/>
<dbReference type="GeneID" id="25276414"/>
<sequence>MATDPKAVRRYHAGVERALGLFDATNEWADYIAFLSRLAKSLQASPPDTDVPFKPILAKYLALCLKPSLPAGVHQKCLEVYDLIFSLLGKDGLSRDLAIWLPGVSQTLTFASLTTRPLFLSLYDDHILKLSSRTIRPALRAIILSLLPGIEEESSEDFDRTLRTFNRLREIFAEDDVEEFFWQSLFLASITSVNKRPGALVYLTRYLPKLGPSNYTPGQDPSKSGADDSMKLAIKSVTTPEPGLLVRCFATGLQDDQQLVQRGFLDLLVSHLPLNAPILRSRVIADDLDILVSAAMSVVLRRDMSLNRRLWTWFIGREDKRDGSTDLPSDAAVDLSPITPSRKESSTASKHDFFAAHGLESVIRSLQKMLSKSASSPVDRARPFRIMLSLMDRWVIGRQPVEALFITAMRDLQLYQTTAPSQGSFDEVFRSSNVFFDAIEPHVVATQLFLLLRQRQLDLIEFIVSNFSLQEEDMTATHLPLLCLAISEMLLGVRLSCKNETPGKNDISYDNQLARLLDGLVTLLPQQAADSSGSPSKSEPTEDIISSLESFYSNSRRKANKVDFISSGGAVQLVLRNITLCVLECAGNPERHVLLAPVTSAVLKIISKSGSQKALHELKLGDRLGRVLRTETSALGERYEVTRTVSRIIETLHSFDGGVSTLAEHDLLSLIPVLVSQLWEVLLPSTPQFHVEAVEHFWNLRRISEDLLVVDSKLMELLCLHADRINILEDDMARFSTLWLHTRFPEVTVDFFSAEKRSNEDEVPWSMLSQPVLTILDGLDVNQENDPRLMWLSNLPSLRPVFKIVHSVTVQDSSQPQLFLLGLHRVQKFVTIARQSSLQRSDFFGPEGFGETLLEFCTDILSMAEAHTVASRSALSILRLMIDDVDIRGKQSLINLLIHHLTGPGEDVQLQESILETLQAIFTKSVSSEPPPNELILVLMAGISSPKVDSMIDKWITLLCNTLPLCSTQNLFANMLKLTSCFCGSVKRNFEHIQRLYGRAVSNTHLNGDSTSLETKNPERSINNLLAGLEYILARAHTHLSDQSLASDNSKPTTAEVIQSRAIANNRLTVILCMQDTIKLCAEIWAWRILKRSTSAVSDNKSFNYMSSRLRTRTRRILEHLADAEPQECLETLMGIWVEEVKRGSDQGVSLNLMQSLDGARPKFMMPATFNAIYNRTNPAALDQTQKSSLSVDVNAIELMAFLIAYAGALEDDLLEEIWTDCTAFLREVLANPMPHRQILLRLLEFVAVMCQKMENTNFGEVLKMRRELADLCARLFTAIFTIKPVGLESLPVRSPEETKRAADALTIQRRNTLSIGNAIHILCESLPVIGNVLGDSDRVYSAFSGIAVYISGPALRAKQFPQTVSVDLLRLLRLMSKSQPNNKVWKKDILEAYNDPKFFQTPFQLAEEGWLPLIRQSLLTDKGLMTELLTRLTPPTTAGLMFGVGATAARTEADRRTQLTLKRMALLLLAGDIDTFGADLTQIMRKLEELLTATVSSSPSSSTRGDVYILLRAMVMSFSQAHLVGTWPIVDIELRTLFASMQKGGGTPEDYESSTSTTFTPFSQLQGAKLLDLLLLLKPEEFQLHEWLFVTDTVDAVYPPHDFTSSAAADTIASSIGGGSSGHGGSIASAAPSSDVELPSAASKNEVRKPWLCNDLSRSVDDMQTLLRPFFRQLSIHAFENTYSLQEVDIEACRRDLLADIFVD</sequence>
<dbReference type="PANTHER" id="PTHR14042:SF24">
    <property type="entry name" value="PROTEIN DOPEY-1 HOMOLOG"/>
    <property type="match status" value="1"/>
</dbReference>
<evidence type="ECO:0000259" key="10">
    <source>
        <dbReference type="Pfam" id="PF24598"/>
    </source>
</evidence>
<keyword evidence="12" id="KW-1185">Reference proteome</keyword>
<dbReference type="InterPro" id="IPR007249">
    <property type="entry name" value="DOP1_N"/>
</dbReference>
<evidence type="ECO:0000313" key="11">
    <source>
        <dbReference type="EMBL" id="KEF63490.1"/>
    </source>
</evidence>
<evidence type="ECO:0000256" key="3">
    <source>
        <dbReference type="ARBA" id="ARBA00022927"/>
    </source>
</evidence>
<dbReference type="VEuPathDB" id="FungiDB:A1O9_01468"/>
<evidence type="ECO:0000256" key="6">
    <source>
        <dbReference type="ARBA" id="ARBA00046326"/>
    </source>
</evidence>
<dbReference type="Pfam" id="PF24598">
    <property type="entry name" value="DOP1_C"/>
    <property type="match status" value="1"/>
</dbReference>
<dbReference type="GO" id="GO:0015031">
    <property type="term" value="P:protein transport"/>
    <property type="evidence" value="ECO:0007669"/>
    <property type="project" value="UniProtKB-KW"/>
</dbReference>
<dbReference type="GO" id="GO:0006895">
    <property type="term" value="P:Golgi to endosome transport"/>
    <property type="evidence" value="ECO:0007669"/>
    <property type="project" value="InterPro"/>
</dbReference>
<protein>
    <submittedName>
        <fullName evidence="11">Uncharacterized protein</fullName>
    </submittedName>
</protein>
<keyword evidence="3" id="KW-0653">Protein transport</keyword>
<gene>
    <name evidence="11" type="ORF">A1O9_01468</name>
</gene>
<dbReference type="PANTHER" id="PTHR14042">
    <property type="entry name" value="DOPEY-RELATED"/>
    <property type="match status" value="1"/>
</dbReference>
<feature type="domain" description="DOP1-like C-terminal" evidence="10">
    <location>
        <begin position="1202"/>
        <end position="1685"/>
    </location>
</feature>
<reference evidence="11 12" key="1">
    <citation type="submission" date="2013-03" db="EMBL/GenBank/DDBJ databases">
        <title>The Genome Sequence of Exophiala aquamarina CBS 119918.</title>
        <authorList>
            <consortium name="The Broad Institute Genomics Platform"/>
            <person name="Cuomo C."/>
            <person name="de Hoog S."/>
            <person name="Gorbushina A."/>
            <person name="Walker B."/>
            <person name="Young S.K."/>
            <person name="Zeng Q."/>
            <person name="Gargeya S."/>
            <person name="Fitzgerald M."/>
            <person name="Haas B."/>
            <person name="Abouelleil A."/>
            <person name="Allen A.W."/>
            <person name="Alvarado L."/>
            <person name="Arachchi H.M."/>
            <person name="Berlin A.M."/>
            <person name="Chapman S.B."/>
            <person name="Gainer-Dewar J."/>
            <person name="Goldberg J."/>
            <person name="Griggs A."/>
            <person name="Gujja S."/>
            <person name="Hansen M."/>
            <person name="Howarth C."/>
            <person name="Imamovic A."/>
            <person name="Ireland A."/>
            <person name="Larimer J."/>
            <person name="McCowan C."/>
            <person name="Murphy C."/>
            <person name="Pearson M."/>
            <person name="Poon T.W."/>
            <person name="Priest M."/>
            <person name="Roberts A."/>
            <person name="Saif S."/>
            <person name="Shea T."/>
            <person name="Sisk P."/>
            <person name="Sykes S."/>
            <person name="Wortman J."/>
            <person name="Nusbaum C."/>
            <person name="Birren B."/>
        </authorList>
    </citation>
    <scope>NUCLEOTIDE SEQUENCE [LARGE SCALE GENOMIC DNA]</scope>
    <source>
        <strain evidence="11 12">CBS 119918</strain>
    </source>
</reference>
<dbReference type="GO" id="GO:0005829">
    <property type="term" value="C:cytosol"/>
    <property type="evidence" value="ECO:0007669"/>
    <property type="project" value="GOC"/>
</dbReference>
<evidence type="ECO:0000256" key="1">
    <source>
        <dbReference type="ARBA" id="ARBA00004395"/>
    </source>
</evidence>
<dbReference type="Pfam" id="PF04118">
    <property type="entry name" value="Dopey_N"/>
    <property type="match status" value="1"/>
</dbReference>
<feature type="domain" description="DOP1 N-terminal" evidence="8">
    <location>
        <begin position="7"/>
        <end position="318"/>
    </location>
</feature>
<name>A0A072Q6D7_9EURO</name>
<dbReference type="GO" id="GO:0000139">
    <property type="term" value="C:Golgi membrane"/>
    <property type="evidence" value="ECO:0007669"/>
    <property type="project" value="UniProtKB-SubCell"/>
</dbReference>
<dbReference type="EMBL" id="AMGV01000001">
    <property type="protein sequence ID" value="KEF63490.1"/>
    <property type="molecule type" value="Genomic_DNA"/>
</dbReference>
<evidence type="ECO:0000256" key="2">
    <source>
        <dbReference type="ARBA" id="ARBA00022448"/>
    </source>
</evidence>
<dbReference type="InterPro" id="IPR056457">
    <property type="entry name" value="DOP1_C"/>
</dbReference>
<dbReference type="Pfam" id="PF24597">
    <property type="entry name" value="TPR_DOP1_M"/>
    <property type="match status" value="1"/>
</dbReference>
<accession>A0A072Q6D7</accession>
<dbReference type="SUPFAM" id="SSF48371">
    <property type="entry name" value="ARM repeat"/>
    <property type="match status" value="1"/>
</dbReference>
<keyword evidence="4" id="KW-0333">Golgi apparatus</keyword>
<evidence type="ECO:0000313" key="12">
    <source>
        <dbReference type="Proteomes" id="UP000027920"/>
    </source>
</evidence>
<evidence type="ECO:0000256" key="4">
    <source>
        <dbReference type="ARBA" id="ARBA00023034"/>
    </source>
</evidence>
<comment type="similarity">
    <text evidence="6">Belongs to the DOP1 family.</text>
</comment>
<comment type="subcellular location">
    <subcellularLocation>
        <location evidence="1">Golgi apparatus membrane</location>
        <topology evidence="1">Peripheral membrane protein</topology>
    </subcellularLocation>
</comment>
<evidence type="ECO:0000259" key="8">
    <source>
        <dbReference type="Pfam" id="PF04118"/>
    </source>
</evidence>
<dbReference type="RefSeq" id="XP_013266080.1">
    <property type="nucleotide sequence ID" value="XM_013410626.1"/>
</dbReference>
<organism evidence="11 12">
    <name type="scientific">Exophiala aquamarina CBS 119918</name>
    <dbReference type="NCBI Taxonomy" id="1182545"/>
    <lineage>
        <taxon>Eukaryota</taxon>
        <taxon>Fungi</taxon>
        <taxon>Dikarya</taxon>
        <taxon>Ascomycota</taxon>
        <taxon>Pezizomycotina</taxon>
        <taxon>Eurotiomycetes</taxon>
        <taxon>Chaetothyriomycetidae</taxon>
        <taxon>Chaetothyriales</taxon>
        <taxon>Herpotrichiellaceae</taxon>
        <taxon>Exophiala</taxon>
    </lineage>
</organism>
<evidence type="ECO:0000259" key="9">
    <source>
        <dbReference type="Pfam" id="PF24597"/>
    </source>
</evidence>
<dbReference type="GO" id="GO:0005768">
    <property type="term" value="C:endosome"/>
    <property type="evidence" value="ECO:0007669"/>
    <property type="project" value="TreeGrafter"/>
</dbReference>
<evidence type="ECO:0000256" key="5">
    <source>
        <dbReference type="ARBA" id="ARBA00023136"/>
    </source>
</evidence>
<dbReference type="GO" id="GO:0005802">
    <property type="term" value="C:trans-Golgi network"/>
    <property type="evidence" value="ECO:0007669"/>
    <property type="project" value="TreeGrafter"/>
</dbReference>
<feature type="domain" description="DOP1-like middle TPR" evidence="9">
    <location>
        <begin position="353"/>
        <end position="552"/>
    </location>
</feature>
<dbReference type="InterPro" id="IPR040314">
    <property type="entry name" value="DOP1"/>
</dbReference>